<dbReference type="Proteomes" id="UP000694700">
    <property type="component" value="Unplaced"/>
</dbReference>
<dbReference type="PANTHER" id="PTHR32026:SF23">
    <property type="entry name" value="METHYLTRANSFERASE-LIKE PROTEIN 24"/>
    <property type="match status" value="1"/>
</dbReference>
<protein>
    <submittedName>
        <fullName evidence="3">Methyltransferase-like protein 24</fullName>
    </submittedName>
</protein>
<dbReference type="InterPro" id="IPR025714">
    <property type="entry name" value="Methyltranfer_dom"/>
</dbReference>
<sequence>MAACNFSGLRSISHRIFIIGLPVLLLVQLLVSLTVPRASSDASGDEPAFLVISIEKSVSSASSEVRKHERDLETGVLGLWTDEEDSRLTGYQDENELEGRQAAARELILQPWASEHPSFFAELQRLTQFITTTEVNCSVVQDSDGNQSTHSPGHLDVLCINHWKGKWGCVAYSFRQFQMSEIFCLFLSSLDGKDAAFLDTVLYAGCEVHRFDPSGRGSREPASIKNHRAWLDWRNPRRHAGLVGNVQHRLLDIMDSLGHTMVDVLRMDLESAEWRILESWIKDGTLRRINQLILTIHMQWAGFEVGGAEEEVVRFWYSVLRALRISGLRLVHSAHGPGHIVLRHKLADSHSSYTLSWIRTSEQPR</sequence>
<evidence type="ECO:0000259" key="2">
    <source>
        <dbReference type="Pfam" id="PF13383"/>
    </source>
</evidence>
<reference evidence="3" key="1">
    <citation type="submission" date="2025-05" db="UniProtKB">
        <authorList>
            <consortium name="Ensembl"/>
        </authorList>
    </citation>
    <scope>IDENTIFICATION</scope>
</reference>
<feature type="domain" description="Methyltransferase" evidence="2">
    <location>
        <begin position="195"/>
        <end position="297"/>
    </location>
</feature>
<dbReference type="Ensembl" id="ENSCCRT00010135802.1">
    <property type="protein sequence ID" value="ENSCCRP00010122304.1"/>
    <property type="gene ID" value="ENSCCRG00010053351.1"/>
</dbReference>
<accession>A0A8C1YEE1</accession>
<keyword evidence="1" id="KW-0812">Transmembrane</keyword>
<name>A0A8C1YEE1_CYPCA</name>
<proteinExistence type="predicted"/>
<feature type="transmembrane region" description="Helical" evidence="1">
    <location>
        <begin position="12"/>
        <end position="31"/>
    </location>
</feature>
<evidence type="ECO:0000313" key="3">
    <source>
        <dbReference type="Ensembl" id="ENSCCRP00010122304.1"/>
    </source>
</evidence>
<keyword evidence="1" id="KW-1133">Transmembrane helix</keyword>
<evidence type="ECO:0000313" key="4">
    <source>
        <dbReference type="Proteomes" id="UP000694427"/>
    </source>
</evidence>
<dbReference type="PANTHER" id="PTHR32026">
    <property type="entry name" value="METHYLTRANSFERASE-LIKE PROTEIN 24"/>
    <property type="match status" value="1"/>
</dbReference>
<evidence type="ECO:0000256" key="1">
    <source>
        <dbReference type="SAM" id="Phobius"/>
    </source>
</evidence>
<dbReference type="Pfam" id="PF13383">
    <property type="entry name" value="Methyltransf_22"/>
    <property type="match status" value="1"/>
</dbReference>
<keyword evidence="1" id="KW-0472">Membrane</keyword>
<dbReference type="Ensembl" id="ENSCCRT00015005223.1">
    <property type="protein sequence ID" value="ENSCCRP00015005017.1"/>
    <property type="gene ID" value="ENSCCRG00015002739.1"/>
</dbReference>
<keyword evidence="4" id="KW-1185">Reference proteome</keyword>
<dbReference type="AlphaFoldDB" id="A0A8C1YEE1"/>
<dbReference type="Proteomes" id="UP000694427">
    <property type="component" value="Unplaced"/>
</dbReference>
<organism evidence="3 4">
    <name type="scientific">Cyprinus carpio</name>
    <name type="common">Common carp</name>
    <dbReference type="NCBI Taxonomy" id="7962"/>
    <lineage>
        <taxon>Eukaryota</taxon>
        <taxon>Metazoa</taxon>
        <taxon>Chordata</taxon>
        <taxon>Craniata</taxon>
        <taxon>Vertebrata</taxon>
        <taxon>Euteleostomi</taxon>
        <taxon>Actinopterygii</taxon>
        <taxon>Neopterygii</taxon>
        <taxon>Teleostei</taxon>
        <taxon>Ostariophysi</taxon>
        <taxon>Cypriniformes</taxon>
        <taxon>Cyprinidae</taxon>
        <taxon>Cyprininae</taxon>
        <taxon>Cyprinus</taxon>
    </lineage>
</organism>
<dbReference type="InterPro" id="IPR026913">
    <property type="entry name" value="METTL24"/>
</dbReference>